<dbReference type="PANTHER" id="PTHR48025">
    <property type="entry name" value="OS02G0815200 PROTEIN"/>
    <property type="match status" value="1"/>
</dbReference>
<dbReference type="PROSITE" id="PS50102">
    <property type="entry name" value="RRM"/>
    <property type="match status" value="1"/>
</dbReference>
<reference evidence="3" key="2">
    <citation type="journal article" date="2021" name="Microbiome">
        <title>Successional dynamics and alternative stable states in a saline activated sludge microbial community over 9 years.</title>
        <authorList>
            <person name="Wang Y."/>
            <person name="Ye J."/>
            <person name="Ju F."/>
            <person name="Liu L."/>
            <person name="Boyd J.A."/>
            <person name="Deng Y."/>
            <person name="Parks D.H."/>
            <person name="Jiang X."/>
            <person name="Yin X."/>
            <person name="Woodcroft B.J."/>
            <person name="Tyson G.W."/>
            <person name="Hugenholtz P."/>
            <person name="Polz M.F."/>
            <person name="Zhang T."/>
        </authorList>
    </citation>
    <scope>NUCLEOTIDE SEQUENCE</scope>
    <source>
        <strain evidence="3">HKST-UBA80</strain>
    </source>
</reference>
<protein>
    <submittedName>
        <fullName evidence="3">RNA-binding protein</fullName>
    </submittedName>
</protein>
<organism evidence="3 4">
    <name type="scientific">candidate division WWE3 bacterium</name>
    <dbReference type="NCBI Taxonomy" id="2053526"/>
    <lineage>
        <taxon>Bacteria</taxon>
        <taxon>Katanobacteria</taxon>
    </lineage>
</organism>
<evidence type="ECO:0000256" key="1">
    <source>
        <dbReference type="ARBA" id="ARBA00022884"/>
    </source>
</evidence>
<sequence>MKKLYVGNLPYKMDDDALAQLFSQVGNVISAFVIKDRATGRSKGFGFVEMDDADADAAILQLNDKEVEGRALKVTEAKPQEDRPRKDFRKRY</sequence>
<dbReference type="AlphaFoldDB" id="A0A955DZX4"/>
<dbReference type="Proteomes" id="UP000714817">
    <property type="component" value="Unassembled WGS sequence"/>
</dbReference>
<dbReference type="GO" id="GO:0003729">
    <property type="term" value="F:mRNA binding"/>
    <property type="evidence" value="ECO:0007669"/>
    <property type="project" value="TreeGrafter"/>
</dbReference>
<accession>A0A955DZX4</accession>
<dbReference type="EMBL" id="JAGQNY010000006">
    <property type="protein sequence ID" value="MCA9302107.1"/>
    <property type="molecule type" value="Genomic_DNA"/>
</dbReference>
<dbReference type="Gene3D" id="3.30.70.330">
    <property type="match status" value="1"/>
</dbReference>
<gene>
    <name evidence="3" type="ORF">KDA10_01915</name>
</gene>
<name>A0A955DZX4_UNCKA</name>
<keyword evidence="1" id="KW-0694">RNA-binding</keyword>
<evidence type="ECO:0000259" key="2">
    <source>
        <dbReference type="PROSITE" id="PS50102"/>
    </source>
</evidence>
<feature type="domain" description="RRM" evidence="2">
    <location>
        <begin position="2"/>
        <end position="79"/>
    </location>
</feature>
<reference evidence="3" key="1">
    <citation type="submission" date="2020-04" db="EMBL/GenBank/DDBJ databases">
        <authorList>
            <person name="Zhang T."/>
        </authorList>
    </citation>
    <scope>NUCLEOTIDE SEQUENCE</scope>
    <source>
        <strain evidence="3">HKST-UBA80</strain>
    </source>
</reference>
<proteinExistence type="predicted"/>
<dbReference type="PANTHER" id="PTHR48025:SF1">
    <property type="entry name" value="RRM DOMAIN-CONTAINING PROTEIN"/>
    <property type="match status" value="1"/>
</dbReference>
<evidence type="ECO:0000313" key="4">
    <source>
        <dbReference type="Proteomes" id="UP000714817"/>
    </source>
</evidence>
<dbReference type="InterPro" id="IPR012677">
    <property type="entry name" value="Nucleotide-bd_a/b_plait_sf"/>
</dbReference>
<dbReference type="InterPro" id="IPR035979">
    <property type="entry name" value="RBD_domain_sf"/>
</dbReference>
<dbReference type="Pfam" id="PF00076">
    <property type="entry name" value="RRM_1"/>
    <property type="match status" value="1"/>
</dbReference>
<dbReference type="InterPro" id="IPR000504">
    <property type="entry name" value="RRM_dom"/>
</dbReference>
<evidence type="ECO:0000313" key="3">
    <source>
        <dbReference type="EMBL" id="MCA9302107.1"/>
    </source>
</evidence>
<dbReference type="InterPro" id="IPR050502">
    <property type="entry name" value="Euk_RNA-bind_prot"/>
</dbReference>
<dbReference type="SUPFAM" id="SSF54928">
    <property type="entry name" value="RNA-binding domain, RBD"/>
    <property type="match status" value="1"/>
</dbReference>
<dbReference type="SMART" id="SM00360">
    <property type="entry name" value="RRM"/>
    <property type="match status" value="1"/>
</dbReference>
<comment type="caution">
    <text evidence="3">The sequence shown here is derived from an EMBL/GenBank/DDBJ whole genome shotgun (WGS) entry which is preliminary data.</text>
</comment>